<proteinExistence type="predicted"/>
<dbReference type="Proteomes" id="UP000270343">
    <property type="component" value="Unassembled WGS sequence"/>
</dbReference>
<dbReference type="OrthoDB" id="4204663at2"/>
<evidence type="ECO:0000313" key="3">
    <source>
        <dbReference type="Proteomes" id="UP000270343"/>
    </source>
</evidence>
<feature type="compositionally biased region" description="Basic and acidic residues" evidence="1">
    <location>
        <begin position="118"/>
        <end position="138"/>
    </location>
</feature>
<reference evidence="2 3" key="1">
    <citation type="journal article" date="2015" name="Antonie Van Leeuwenhoek">
        <title>Streptomyces klenkii sp. nov., isolated from deep marine sediment.</title>
        <authorList>
            <person name="Veyisoglu A."/>
            <person name="Sahin N."/>
        </authorList>
    </citation>
    <scope>NUCLEOTIDE SEQUENCE [LARGE SCALE GENOMIC DNA]</scope>
    <source>
        <strain evidence="2 3">KCTC 29202</strain>
    </source>
</reference>
<evidence type="ECO:0000313" key="2">
    <source>
        <dbReference type="EMBL" id="RKN69927.1"/>
    </source>
</evidence>
<dbReference type="RefSeq" id="WP_120757409.1">
    <property type="nucleotide sequence ID" value="NZ_JBFADQ010000111.1"/>
</dbReference>
<dbReference type="EMBL" id="RBAM01000009">
    <property type="protein sequence ID" value="RKN69927.1"/>
    <property type="molecule type" value="Genomic_DNA"/>
</dbReference>
<gene>
    <name evidence="2" type="ORF">D7231_23050</name>
</gene>
<protein>
    <submittedName>
        <fullName evidence="2">Uncharacterized protein</fullName>
    </submittedName>
</protein>
<accession>A0A3B0BD01</accession>
<feature type="region of interest" description="Disordered" evidence="1">
    <location>
        <begin position="103"/>
        <end position="138"/>
    </location>
</feature>
<sequence>MYTTEPVANTLAPSPQEDQLAEDYASILGTLSRIDEAVREGAWQGVRDELDQLISAAEDMWSTLTDPDPSADDADADRRRFPVTADPATVRRLVTTYAEPYPLGRLLYPSNGATPPDLRPRQTPEDPALHDPHPETWT</sequence>
<dbReference type="AlphaFoldDB" id="A0A3B0BD01"/>
<evidence type="ECO:0000256" key="1">
    <source>
        <dbReference type="SAM" id="MobiDB-lite"/>
    </source>
</evidence>
<feature type="region of interest" description="Disordered" evidence="1">
    <location>
        <begin position="62"/>
        <end position="83"/>
    </location>
</feature>
<organism evidence="2 3">
    <name type="scientific">Streptomyces klenkii</name>
    <dbReference type="NCBI Taxonomy" id="1420899"/>
    <lineage>
        <taxon>Bacteria</taxon>
        <taxon>Bacillati</taxon>
        <taxon>Actinomycetota</taxon>
        <taxon>Actinomycetes</taxon>
        <taxon>Kitasatosporales</taxon>
        <taxon>Streptomycetaceae</taxon>
        <taxon>Streptomyces</taxon>
    </lineage>
</organism>
<keyword evidence="3" id="KW-1185">Reference proteome</keyword>
<comment type="caution">
    <text evidence="2">The sequence shown here is derived from an EMBL/GenBank/DDBJ whole genome shotgun (WGS) entry which is preliminary data.</text>
</comment>
<name>A0A3B0BD01_9ACTN</name>